<dbReference type="PANTHER" id="PTHR20883">
    <property type="entry name" value="PHYTANOYL-COA DIOXYGENASE DOMAIN CONTAINING 1"/>
    <property type="match status" value="1"/>
</dbReference>
<evidence type="ECO:0000256" key="1">
    <source>
        <dbReference type="ARBA" id="ARBA00001962"/>
    </source>
</evidence>
<comment type="cofactor">
    <cofactor evidence="1">
        <name>Fe cation</name>
        <dbReference type="ChEBI" id="CHEBI:24875"/>
    </cofactor>
</comment>
<dbReference type="Gene3D" id="2.60.120.620">
    <property type="entry name" value="q2cbj1_9rhob like domain"/>
    <property type="match status" value="1"/>
</dbReference>
<comment type="caution">
    <text evidence="2">The sequence shown here is derived from an EMBL/GenBank/DDBJ whole genome shotgun (WGS) entry which is preliminary data.</text>
</comment>
<reference evidence="2" key="1">
    <citation type="submission" date="2023-08" db="EMBL/GenBank/DDBJ databases">
        <authorList>
            <person name="Chen Y."/>
            <person name="Shah S."/>
            <person name="Dougan E. K."/>
            <person name="Thang M."/>
            <person name="Chan C."/>
        </authorList>
    </citation>
    <scope>NUCLEOTIDE SEQUENCE</scope>
</reference>
<organism evidence="2 3">
    <name type="scientific">Effrenium voratum</name>
    <dbReference type="NCBI Taxonomy" id="2562239"/>
    <lineage>
        <taxon>Eukaryota</taxon>
        <taxon>Sar</taxon>
        <taxon>Alveolata</taxon>
        <taxon>Dinophyceae</taxon>
        <taxon>Suessiales</taxon>
        <taxon>Symbiodiniaceae</taxon>
        <taxon>Effrenium</taxon>
    </lineage>
</organism>
<evidence type="ECO:0000313" key="2">
    <source>
        <dbReference type="EMBL" id="CAJ1386878.1"/>
    </source>
</evidence>
<keyword evidence="3" id="KW-1185">Reference proteome</keyword>
<proteinExistence type="predicted"/>
<dbReference type="SUPFAM" id="SSF51197">
    <property type="entry name" value="Clavaminate synthase-like"/>
    <property type="match status" value="1"/>
</dbReference>
<evidence type="ECO:0008006" key="4">
    <source>
        <dbReference type="Google" id="ProtNLM"/>
    </source>
</evidence>
<dbReference type="Pfam" id="PF05721">
    <property type="entry name" value="PhyH"/>
    <property type="match status" value="1"/>
</dbReference>
<dbReference type="AlphaFoldDB" id="A0AA36IFN3"/>
<dbReference type="EMBL" id="CAUJNA010001435">
    <property type="protein sequence ID" value="CAJ1386878.1"/>
    <property type="molecule type" value="Genomic_DNA"/>
</dbReference>
<protein>
    <recommendedName>
        <fullName evidence="4">Phytanoyl-CoA dioxygenase</fullName>
    </recommendedName>
</protein>
<name>A0AA36IFN3_9DINO</name>
<dbReference type="PANTHER" id="PTHR20883:SF46">
    <property type="entry name" value="PHYTANOYL-COA HYDROXYLASE"/>
    <property type="match status" value="1"/>
</dbReference>
<dbReference type="InterPro" id="IPR008775">
    <property type="entry name" value="Phytyl_CoA_dOase-like"/>
</dbReference>
<sequence>MAYSSYAWLLPMELEGLLEEYKIDGCVFPVQGLFSAEHLDEIDALLSKLVADRPQVDKGDEQNLAPEDLLNLHLICKEVLDLCREPKVLQVAARILGTEDLSVFTSRILCKEPKTGKEIVWHQDSNYWPLTAPDNPKPTGDLTVEDVAPQVTSLWLALDPVTQRNGAMEVLPFSAQPESCQTLPKEFVVDSGGSTDGFDNFNLSLDETKLNVSKRRRVSIQRGEAEFHSAYTIHRSDANRSDVRRMAWIVRYCATGTRVVPGVRGSFDGGYQLVPLAAKAKLRLCSVSDKGEDGRVLRSIYAPCFGNAVKELKK</sequence>
<gene>
    <name evidence="2" type="ORF">EVOR1521_LOCUS13062</name>
</gene>
<accession>A0AA36IFN3</accession>
<dbReference type="Proteomes" id="UP001178507">
    <property type="component" value="Unassembled WGS sequence"/>
</dbReference>
<evidence type="ECO:0000313" key="3">
    <source>
        <dbReference type="Proteomes" id="UP001178507"/>
    </source>
</evidence>